<sequence length="217" mass="23851">MGYVEHFYNIDPDVAEDALLLATASGIAVQSPLLDFEVYNLSVSTSHHLKSSITHIALHAARRVLASDACHGDDEPFLRGYLDGHLSTSLSTAQNSAPRPHSSFFAYTRAGKHFDIRRSALGIASSARQDLITAAGVDEPLRDMVFSKLSPALLTVAENNLDNYHILIFALAKSPDWCRRLIRDGHVVKCITVIHTLHYRIKALPFYLAGFSSALLP</sequence>
<dbReference type="Proteomes" id="UP000183567">
    <property type="component" value="Unassembled WGS sequence"/>
</dbReference>
<accession>A0A1J8Q961</accession>
<dbReference type="OrthoDB" id="2660381at2759"/>
<comment type="caution">
    <text evidence="1">The sequence shown here is derived from an EMBL/GenBank/DDBJ whole genome shotgun (WGS) entry which is preliminary data.</text>
</comment>
<dbReference type="AlphaFoldDB" id="A0A1J8Q961"/>
<gene>
    <name evidence="1" type="ORF">AZE42_07748</name>
</gene>
<evidence type="ECO:0000313" key="2">
    <source>
        <dbReference type="Proteomes" id="UP000183567"/>
    </source>
</evidence>
<organism evidence="1 2">
    <name type="scientific">Rhizopogon vesiculosus</name>
    <dbReference type="NCBI Taxonomy" id="180088"/>
    <lineage>
        <taxon>Eukaryota</taxon>
        <taxon>Fungi</taxon>
        <taxon>Dikarya</taxon>
        <taxon>Basidiomycota</taxon>
        <taxon>Agaricomycotina</taxon>
        <taxon>Agaricomycetes</taxon>
        <taxon>Agaricomycetidae</taxon>
        <taxon>Boletales</taxon>
        <taxon>Suillineae</taxon>
        <taxon>Rhizopogonaceae</taxon>
        <taxon>Rhizopogon</taxon>
    </lineage>
</organism>
<evidence type="ECO:0000313" key="1">
    <source>
        <dbReference type="EMBL" id="OJA09824.1"/>
    </source>
</evidence>
<keyword evidence="2" id="KW-1185">Reference proteome</keyword>
<proteinExistence type="predicted"/>
<dbReference type="EMBL" id="LVVM01005768">
    <property type="protein sequence ID" value="OJA09824.1"/>
    <property type="molecule type" value="Genomic_DNA"/>
</dbReference>
<reference evidence="1 2" key="1">
    <citation type="submission" date="2016-03" db="EMBL/GenBank/DDBJ databases">
        <title>Comparative genomics of the ectomycorrhizal sister species Rhizopogon vinicolor and Rhizopogon vesiculosus (Basidiomycota: Boletales) reveals a divergence of the mating type B locus.</title>
        <authorList>
            <person name="Mujic A.B."/>
            <person name="Kuo A."/>
            <person name="Tritt A."/>
            <person name="Lipzen A."/>
            <person name="Chen C."/>
            <person name="Johnson J."/>
            <person name="Sharma A."/>
            <person name="Barry K."/>
            <person name="Grigoriev I.V."/>
            <person name="Spatafora J.W."/>
        </authorList>
    </citation>
    <scope>NUCLEOTIDE SEQUENCE [LARGE SCALE GENOMIC DNA]</scope>
    <source>
        <strain evidence="1 2">AM-OR11-056</strain>
    </source>
</reference>
<protein>
    <submittedName>
        <fullName evidence="1">Uncharacterized protein</fullName>
    </submittedName>
</protein>
<name>A0A1J8Q961_9AGAM</name>